<dbReference type="Pfam" id="PF02625">
    <property type="entry name" value="XdhC_CoxI"/>
    <property type="match status" value="1"/>
</dbReference>
<comment type="caution">
    <text evidence="3">The sequence shown here is derived from an EMBL/GenBank/DDBJ whole genome shotgun (WGS) entry which is preliminary data.</text>
</comment>
<dbReference type="PANTHER" id="PTHR30388:SF4">
    <property type="entry name" value="MOLYBDENUM COFACTOR INSERTION CHAPERONE PAOD"/>
    <property type="match status" value="1"/>
</dbReference>
<dbReference type="AlphaFoldDB" id="A0A5N3QUA8"/>
<evidence type="ECO:0000259" key="1">
    <source>
        <dbReference type="Pfam" id="PF02625"/>
    </source>
</evidence>
<dbReference type="InterPro" id="IPR052698">
    <property type="entry name" value="MoCofactor_Util/Proc"/>
</dbReference>
<dbReference type="Proteomes" id="UP000326789">
    <property type="component" value="Unassembled WGS sequence"/>
</dbReference>
<gene>
    <name evidence="3" type="ORF">F2P58_23615</name>
</gene>
<accession>A0A5N3QUA8</accession>
<dbReference type="InterPro" id="IPR003777">
    <property type="entry name" value="XdhC_CoxI"/>
</dbReference>
<evidence type="ECO:0000313" key="3">
    <source>
        <dbReference type="EMBL" id="KAB0285500.1"/>
    </source>
</evidence>
<proteinExistence type="predicted"/>
<organism evidence="3 4">
    <name type="scientific">Vibrio fortis</name>
    <dbReference type="NCBI Taxonomy" id="212667"/>
    <lineage>
        <taxon>Bacteria</taxon>
        <taxon>Pseudomonadati</taxon>
        <taxon>Pseudomonadota</taxon>
        <taxon>Gammaproteobacteria</taxon>
        <taxon>Vibrionales</taxon>
        <taxon>Vibrionaceae</taxon>
        <taxon>Vibrio</taxon>
    </lineage>
</organism>
<sequence>MSNHLFHILSQWLPRKDQSNWVLGTVFKTEGPAYRKAGAMMLFSDSGEQLGLLSGGCLESDIHLQARKVMLTKKPKTLTYDGSDEDDLAFQLGIGCGGTVHVLLQPISSDNNYLCLPDLFAAMKERRKGEYLQKIAIDEVYANFSSGAVRLRSTKSNTQLIKDEKGLWLSTQVEAPLHLLIAGGGIDARPVANIALQLGWEVTIWDPRPANARPEYFREVKQRLAGNEEELTGYCKEHTVQVAILMTHNVELDSKALFALKGVPLSYIALLGPTNRRDRVLSQSGVAADELSVPLSGPAGLDIGAELPETIALAILAECQAAMTQTTAASLSGVLPENESLKRAAS</sequence>
<feature type="domain" description="XdhC- CoxI" evidence="1">
    <location>
        <begin position="18"/>
        <end position="81"/>
    </location>
</feature>
<dbReference type="InterPro" id="IPR027051">
    <property type="entry name" value="XdhC_Rossmann_dom"/>
</dbReference>
<dbReference type="RefSeq" id="WP_150873200.1">
    <property type="nucleotide sequence ID" value="NZ_VWSE01000010.1"/>
</dbReference>
<reference evidence="3 4" key="1">
    <citation type="submission" date="2019-09" db="EMBL/GenBank/DDBJ databases">
        <title>Whole genome sequence of Vibrio fortis.</title>
        <authorList>
            <person name="Das S.K."/>
        </authorList>
    </citation>
    <scope>NUCLEOTIDE SEQUENCE [LARGE SCALE GENOMIC DNA]</scope>
    <source>
        <strain evidence="3 4">AN60</strain>
    </source>
</reference>
<dbReference type="Pfam" id="PF13478">
    <property type="entry name" value="XdhC_C"/>
    <property type="match status" value="1"/>
</dbReference>
<feature type="domain" description="XdhC Rossmann" evidence="2">
    <location>
        <begin position="179"/>
        <end position="319"/>
    </location>
</feature>
<evidence type="ECO:0000259" key="2">
    <source>
        <dbReference type="Pfam" id="PF13478"/>
    </source>
</evidence>
<dbReference type="PANTHER" id="PTHR30388">
    <property type="entry name" value="ALDEHYDE OXIDOREDUCTASE MOLYBDENUM COFACTOR ASSEMBLY PROTEIN"/>
    <property type="match status" value="1"/>
</dbReference>
<name>A0A5N3QUA8_9VIBR</name>
<evidence type="ECO:0000313" key="4">
    <source>
        <dbReference type="Proteomes" id="UP000326789"/>
    </source>
</evidence>
<protein>
    <submittedName>
        <fullName evidence="3">XdhC family protein</fullName>
    </submittedName>
</protein>
<dbReference type="EMBL" id="VWSE01000010">
    <property type="protein sequence ID" value="KAB0285500.1"/>
    <property type="molecule type" value="Genomic_DNA"/>
</dbReference>
<dbReference type="Gene3D" id="3.40.50.720">
    <property type="entry name" value="NAD(P)-binding Rossmann-like Domain"/>
    <property type="match status" value="1"/>
</dbReference>